<dbReference type="EMBL" id="QEIV01001416">
    <property type="protein sequence ID" value="PWZ96499.1"/>
    <property type="molecule type" value="Genomic_DNA"/>
</dbReference>
<dbReference type="Proteomes" id="UP000246351">
    <property type="component" value="Unassembled WGS sequence"/>
</dbReference>
<gene>
    <name evidence="1" type="ORF">DD924_13805</name>
</gene>
<name>A0A317Z5T2_STAPS</name>
<accession>A0A317Z5T2</accession>
<organism evidence="1 2">
    <name type="scientific">Staphylococcus pseudintermedius</name>
    <dbReference type="NCBI Taxonomy" id="283734"/>
    <lineage>
        <taxon>Bacteria</taxon>
        <taxon>Bacillati</taxon>
        <taxon>Bacillota</taxon>
        <taxon>Bacilli</taxon>
        <taxon>Bacillales</taxon>
        <taxon>Staphylococcaceae</taxon>
        <taxon>Staphylococcus</taxon>
        <taxon>Staphylococcus intermedius group</taxon>
    </lineage>
</organism>
<evidence type="ECO:0000313" key="1">
    <source>
        <dbReference type="EMBL" id="PWZ96499.1"/>
    </source>
</evidence>
<comment type="caution">
    <text evidence="1">The sequence shown here is derived from an EMBL/GenBank/DDBJ whole genome shotgun (WGS) entry which is preliminary data.</text>
</comment>
<dbReference type="Gene3D" id="3.60.15.10">
    <property type="entry name" value="Ribonuclease Z/Hydroxyacylglutathione hydrolase-like"/>
    <property type="match status" value="1"/>
</dbReference>
<feature type="non-terminal residue" evidence="1">
    <location>
        <position position="1"/>
    </location>
</feature>
<reference evidence="1 2" key="1">
    <citation type="journal article" date="2018" name="Vet. Microbiol.">
        <title>Clonal diversity and geographic distribution of methicillin-resistant Staphylococcus pseudintermedius from Australian animals: Discovery of novel sequence types.</title>
        <authorList>
            <person name="Worthing K.A."/>
            <person name="Abraham S."/>
            <person name="Coombs G.W."/>
            <person name="Pang S."/>
            <person name="Saputra S."/>
            <person name="Jordan D."/>
            <person name="Trott D.J."/>
            <person name="Norris J.M."/>
        </authorList>
    </citation>
    <scope>NUCLEOTIDE SEQUENCE [LARGE SCALE GENOMIC DNA]</scope>
    <source>
        <strain evidence="1 2">ST71 3</strain>
    </source>
</reference>
<protein>
    <submittedName>
        <fullName evidence="1">Ribonuclease Z</fullName>
    </submittedName>
</protein>
<evidence type="ECO:0000313" key="2">
    <source>
        <dbReference type="Proteomes" id="UP000246351"/>
    </source>
</evidence>
<dbReference type="InterPro" id="IPR036866">
    <property type="entry name" value="RibonucZ/Hydroxyglut_hydro"/>
</dbReference>
<dbReference type="AlphaFoldDB" id="A0A317Z5T2"/>
<sequence length="56" mass="6540">IEDVLALIEKASVKHGLLTHISSRYMKEDINEIETKLKVHSPLSFQFVEDFDSYQF</sequence>
<proteinExistence type="predicted"/>